<evidence type="ECO:0000313" key="5">
    <source>
        <dbReference type="EMBL" id="CAL4776136.1"/>
    </source>
</evidence>
<keyword evidence="1" id="KW-0040">ANK repeat</keyword>
<dbReference type="InterPro" id="IPR002110">
    <property type="entry name" value="Ankyrin_rpt"/>
</dbReference>
<reference evidence="3" key="1">
    <citation type="submission" date="2022-10" db="EMBL/GenBank/DDBJ databases">
        <authorList>
            <person name="Chen Y."/>
            <person name="Dougan E. K."/>
            <person name="Chan C."/>
            <person name="Rhodes N."/>
            <person name="Thang M."/>
        </authorList>
    </citation>
    <scope>NUCLEOTIDE SEQUENCE</scope>
</reference>
<evidence type="ECO:0000313" key="4">
    <source>
        <dbReference type="EMBL" id="CAL1142199.1"/>
    </source>
</evidence>
<dbReference type="EMBL" id="CAMXCT010001304">
    <property type="protein sequence ID" value="CAI3988824.1"/>
    <property type="molecule type" value="Genomic_DNA"/>
</dbReference>
<accession>A0A9P1CBZ1</accession>
<reference evidence="4" key="2">
    <citation type="submission" date="2024-04" db="EMBL/GenBank/DDBJ databases">
        <authorList>
            <person name="Chen Y."/>
            <person name="Shah S."/>
            <person name="Dougan E. K."/>
            <person name="Thang M."/>
            <person name="Chan C."/>
        </authorList>
    </citation>
    <scope>NUCLEOTIDE SEQUENCE [LARGE SCALE GENOMIC DNA]</scope>
</reference>
<dbReference type="EMBL" id="CAMXCT020001304">
    <property type="protein sequence ID" value="CAL1142199.1"/>
    <property type="molecule type" value="Genomic_DNA"/>
</dbReference>
<dbReference type="EMBL" id="CAMXCT030001304">
    <property type="protein sequence ID" value="CAL4776136.1"/>
    <property type="molecule type" value="Genomic_DNA"/>
</dbReference>
<comment type="caution">
    <text evidence="3">The sequence shown here is derived from an EMBL/GenBank/DDBJ whole genome shotgun (WGS) entry which is preliminary data.</text>
</comment>
<feature type="region of interest" description="Disordered" evidence="2">
    <location>
        <begin position="210"/>
        <end position="262"/>
    </location>
</feature>
<protein>
    <submittedName>
        <fullName evidence="5">Cathepsin B-like cysteine proteinase 5</fullName>
    </submittedName>
</protein>
<feature type="repeat" description="ANK" evidence="1">
    <location>
        <begin position="84"/>
        <end position="112"/>
    </location>
</feature>
<dbReference type="OrthoDB" id="415714at2759"/>
<name>A0A9P1CBZ1_9DINO</name>
<dbReference type="SUPFAM" id="SSF48403">
    <property type="entry name" value="Ankyrin repeat"/>
    <property type="match status" value="1"/>
</dbReference>
<dbReference type="AlphaFoldDB" id="A0A9P1CBZ1"/>
<evidence type="ECO:0000256" key="2">
    <source>
        <dbReference type="SAM" id="MobiDB-lite"/>
    </source>
</evidence>
<proteinExistence type="predicted"/>
<dbReference type="Gene3D" id="1.25.40.20">
    <property type="entry name" value="Ankyrin repeat-containing domain"/>
    <property type="match status" value="1"/>
</dbReference>
<dbReference type="InterPro" id="IPR036770">
    <property type="entry name" value="Ankyrin_rpt-contain_sf"/>
</dbReference>
<dbReference type="PROSITE" id="PS50297">
    <property type="entry name" value="ANK_REP_REGION"/>
    <property type="match status" value="1"/>
</dbReference>
<organism evidence="3">
    <name type="scientific">Cladocopium goreaui</name>
    <dbReference type="NCBI Taxonomy" id="2562237"/>
    <lineage>
        <taxon>Eukaryota</taxon>
        <taxon>Sar</taxon>
        <taxon>Alveolata</taxon>
        <taxon>Dinophyceae</taxon>
        <taxon>Suessiales</taxon>
        <taxon>Symbiodiniaceae</taxon>
        <taxon>Cladocopium</taxon>
    </lineage>
</organism>
<evidence type="ECO:0000313" key="6">
    <source>
        <dbReference type="Proteomes" id="UP001152797"/>
    </source>
</evidence>
<evidence type="ECO:0000256" key="1">
    <source>
        <dbReference type="PROSITE-ProRule" id="PRU00023"/>
    </source>
</evidence>
<dbReference type="Pfam" id="PF12796">
    <property type="entry name" value="Ank_2"/>
    <property type="match status" value="1"/>
</dbReference>
<evidence type="ECO:0000313" key="3">
    <source>
        <dbReference type="EMBL" id="CAI3988824.1"/>
    </source>
</evidence>
<dbReference type="Proteomes" id="UP001152797">
    <property type="component" value="Unassembled WGS sequence"/>
</dbReference>
<sequence>MDAAYVVSPDGKLPWELEESSTKVEGYKAAPAVQDAPRTGGLALVQAAERGSVEELQRLLPGANPNLLAAELRLYQGSFRMFSTDWTPLTAATFAGKEDAVKVLLEASADVNEVCCCCTSSGPYSFWTALDIARAGETLPCERDPQKQKQPRHPTIEKLLLSFGAKPGSKLPEPPGMNTYGALAEENQRQNPCLDEHTGFPLRPSHLYSEEEELQRQQAPGAPKFSSHRGGGGCPMTSMGMLATSQPEGGPRIYSAVTATKR</sequence>
<gene>
    <name evidence="3" type="ORF">C1SCF055_LOCUS15947</name>
</gene>
<dbReference type="PROSITE" id="PS50088">
    <property type="entry name" value="ANK_REPEAT"/>
    <property type="match status" value="1"/>
</dbReference>
<keyword evidence="6" id="KW-1185">Reference proteome</keyword>